<feature type="domain" description="Beta-galactosidase 1-like first all-beta" evidence="7">
    <location>
        <begin position="1031"/>
        <end position="1132"/>
    </location>
</feature>
<evidence type="ECO:0008006" key="11">
    <source>
        <dbReference type="Google" id="ProtNLM"/>
    </source>
</evidence>
<dbReference type="Gene3D" id="2.60.40.1180">
    <property type="entry name" value="Golgi alpha-mannosidase II"/>
    <property type="match status" value="1"/>
</dbReference>
<reference evidence="9" key="2">
    <citation type="submission" date="2020-02" db="EMBL/GenBank/DDBJ databases">
        <authorList>
            <person name="Studholme D.J."/>
        </authorList>
    </citation>
    <scope>NUCLEOTIDE SEQUENCE</scope>
    <source>
        <strain evidence="9">00238/432</strain>
    </source>
</reference>
<accession>A0A8J4SWJ9</accession>
<dbReference type="InterPro" id="IPR039743">
    <property type="entry name" value="6GAL/EXGAL"/>
</dbReference>
<feature type="region of interest" description="Disordered" evidence="4">
    <location>
        <begin position="973"/>
        <end position="993"/>
    </location>
</feature>
<feature type="compositionally biased region" description="Polar residues" evidence="4">
    <location>
        <begin position="979"/>
        <end position="993"/>
    </location>
</feature>
<evidence type="ECO:0000256" key="2">
    <source>
        <dbReference type="ARBA" id="ARBA00022801"/>
    </source>
</evidence>
<dbReference type="PANTHER" id="PTHR42767:SF1">
    <property type="entry name" value="ENDO-BETA-1,6-GALACTANASE-LIKE DOMAIN-CONTAINING PROTEIN"/>
    <property type="match status" value="1"/>
</dbReference>
<feature type="domain" description="Endo-beta-1,6-galactanase-like" evidence="6">
    <location>
        <begin position="9"/>
        <end position="206"/>
    </location>
</feature>
<dbReference type="Pfam" id="PF01301">
    <property type="entry name" value="Glyco_hydro_35"/>
    <property type="match status" value="1"/>
</dbReference>
<proteinExistence type="inferred from homology"/>
<dbReference type="Gene3D" id="2.60.120.260">
    <property type="entry name" value="Galactose-binding domain-like"/>
    <property type="match status" value="3"/>
</dbReference>
<name>A0A8J4SWJ9_9STRA</name>
<protein>
    <recommendedName>
        <fullName evidence="11">Beta-galactosidase</fullName>
    </recommendedName>
</protein>
<comment type="caution">
    <text evidence="9">The sequence shown here is derived from an EMBL/GenBank/DDBJ whole genome shotgun (WGS) entry which is preliminary data.</text>
</comment>
<dbReference type="Proteomes" id="UP000702964">
    <property type="component" value="Unassembled WGS sequence"/>
</dbReference>
<dbReference type="SUPFAM" id="SSF49785">
    <property type="entry name" value="Galactose-binding domain-like"/>
    <property type="match status" value="1"/>
</dbReference>
<dbReference type="InterPro" id="IPR013780">
    <property type="entry name" value="Glyco_hydro_b"/>
</dbReference>
<dbReference type="Gene3D" id="3.20.20.80">
    <property type="entry name" value="Glycosidases"/>
    <property type="match status" value="2"/>
</dbReference>
<dbReference type="Pfam" id="PF14587">
    <property type="entry name" value="Glyco_hydr_30_2"/>
    <property type="match status" value="1"/>
</dbReference>
<keyword evidence="3" id="KW-0326">Glycosidase</keyword>
<gene>
    <name evidence="9" type="ORF">G195_000542</name>
</gene>
<evidence type="ECO:0000313" key="9">
    <source>
        <dbReference type="EMBL" id="KAF4325860.1"/>
    </source>
</evidence>
<dbReference type="Pfam" id="PF21317">
    <property type="entry name" value="BetaGal_ABD_1"/>
    <property type="match status" value="1"/>
</dbReference>
<dbReference type="InterPro" id="IPR017853">
    <property type="entry name" value="GH"/>
</dbReference>
<dbReference type="PANTHER" id="PTHR42767">
    <property type="entry name" value="ENDO-BETA-1,6-GALACTANASE"/>
    <property type="match status" value="1"/>
</dbReference>
<dbReference type="InterPro" id="IPR031330">
    <property type="entry name" value="Gly_Hdrlase_35_cat"/>
</dbReference>
<organism evidence="9 10">
    <name type="scientific">Phytophthora kernoviae 00238/432</name>
    <dbReference type="NCBI Taxonomy" id="1284355"/>
    <lineage>
        <taxon>Eukaryota</taxon>
        <taxon>Sar</taxon>
        <taxon>Stramenopiles</taxon>
        <taxon>Oomycota</taxon>
        <taxon>Peronosporomycetes</taxon>
        <taxon>Peronosporales</taxon>
        <taxon>Peronosporaceae</taxon>
        <taxon>Phytophthora</taxon>
    </lineage>
</organism>
<dbReference type="InterPro" id="IPR001944">
    <property type="entry name" value="Glycoside_Hdrlase_35"/>
</dbReference>
<evidence type="ECO:0000259" key="7">
    <source>
        <dbReference type="Pfam" id="PF21317"/>
    </source>
</evidence>
<dbReference type="Pfam" id="PF21467">
    <property type="entry name" value="BetaGal_gal-bd"/>
    <property type="match status" value="1"/>
</dbReference>
<dbReference type="InterPro" id="IPR039514">
    <property type="entry name" value="6GAL-like"/>
</dbReference>
<dbReference type="SUPFAM" id="SSF51445">
    <property type="entry name" value="(Trans)glycosidases"/>
    <property type="match status" value="2"/>
</dbReference>
<evidence type="ECO:0000313" key="10">
    <source>
        <dbReference type="Proteomes" id="UP000702964"/>
    </source>
</evidence>
<dbReference type="InterPro" id="IPR048912">
    <property type="entry name" value="BetaGal1-like_ABD1"/>
</dbReference>
<dbReference type="InterPro" id="IPR008979">
    <property type="entry name" value="Galactose-bd-like_sf"/>
</dbReference>
<comment type="similarity">
    <text evidence="1">Belongs to the glycosyl hydrolase 35 family.</text>
</comment>
<evidence type="ECO:0000259" key="8">
    <source>
        <dbReference type="Pfam" id="PF21467"/>
    </source>
</evidence>
<dbReference type="EMBL" id="AOFI03000002">
    <property type="protein sequence ID" value="KAF4325860.1"/>
    <property type="molecule type" value="Genomic_DNA"/>
</dbReference>
<reference evidence="9" key="1">
    <citation type="journal article" date="2015" name="Genom Data">
        <title>Draft genome sequences of Phytophthora kernoviae and Phytophthora ramorum lineage EU2 from Scotland.</title>
        <authorList>
            <person name="Sambles C."/>
            <person name="Schlenzig A."/>
            <person name="O'Neill P."/>
            <person name="Grant M."/>
            <person name="Studholme D.J."/>
        </authorList>
    </citation>
    <scope>NUCLEOTIDE SEQUENCE</scope>
    <source>
        <strain evidence="9">00238/432</strain>
    </source>
</reference>
<dbReference type="GO" id="GO:0004553">
    <property type="term" value="F:hydrolase activity, hydrolyzing O-glycosyl compounds"/>
    <property type="evidence" value="ECO:0007669"/>
    <property type="project" value="InterPro"/>
</dbReference>
<evidence type="ECO:0000259" key="5">
    <source>
        <dbReference type="Pfam" id="PF01301"/>
    </source>
</evidence>
<sequence>MDLVFDPEKGLGLNIVRYNIGGEENPDMKALRPGGDVPGFQPEPGVWDWEADAGQRAVLQGSLERGVNIAEAFSNSPPYWMTISGSVTGAVDGSNNLREDQYDAFADYLTEVVKHYRDEWGITFSTLDPLNEPSSDWWKKGNMQEGSHFTNDKQAEIIKKVAVSLKSKGLDGTVVSAADDNSIDETVHNLSLYDQDTLGVIDQINTHSYNGSKMEELRTLAERYGKKLWMSEYGTGGSEPHSHEDMTSVQELAERIMFDLKIMQPSAWVYWQAVEDEGANNNWGFIHANFNGEEQYEMTKQYYGMAQFTKFIRPGAKIIPTDDGRTLAAYDAEQKRLVLVIRNELSAGTTAFELGAFDLNSTSTAQVYQTSPDRNMEELEDVPVYNNGLEVPTVDNSITTVEQEKNTQARAERSVQSELTYDQRSFIMNGERVFLNSATIHYFRMPREEWREVLMKAKLAGMNCIDTYFAWNVHEPEEGQWSFEGDNDCGAFMDLCAELGMYVIARPGPFICAEWDFGGFPYWLEMKPGIKFRQNNEAYLHYVHLYFDRIIPIIRKRQLSAGGTVILVQVENEYGYLMDDTAASAHMNLLRDNLLQRGIDVPLITCVGGAEGTIEGANFWSGADGHYAKLREKQPDTPKIVTEFWTGWFENWGGPSAIQKTAPLFEKRMMEILRTGYTGISHYMFYGGTNFGGYGGRTVGSSDIFMITSYDYDAPLNEYGRVTAKYTVAKTLSYVVHAFGTLLMETEEVPAEQIKVRHPQGVSVRGRSKGSEKIWFLESHKNERETVHVTLEEGRTLPVSLNPGQIIPILDRVEIAEDVYLTGGTMITGNEVVNGELTLFIVAEAGQRSVVELETNALNVKRSSMQVQVERDPVREAYRFDLVHFREPGIIHLEASGVPIRFVILDKETMNRTWRIDGGGESDQLRYAIGFDDIDVSLSGQVTGMISDPNRTIVLLGSWTEGERTLTGHEFIHGEGHDSQSGVQDGHVQESSAAIQHAQFTTPPMPPKLSGSPELSRVTLTAEQRASSGQPEHFSQYGQDFGYLLYECDFDRPEDGITTLILPDLQDTARIYVNRVEQALVRQVGAAGVQVQTTKGKNTLQVLVQHMGRLNFSPYLGESKGLAGPVYIGGSVQDIRRNWHTEDGVIHLDEVNHLQEAPLLSRSFTLDGMDRAILVGAVSQGLRINGMDVPMEGYQDWFSFNTLDLSIYLRPGEINTLEMPYRRTPLNRLELILYRSEEELKDWRMVGTDALLPQQWETYEASNESGDLTKSGKAADYSGNRSAISVGSVSHGQPVWYRWRFSKSAVPEQYRVNLMLRLTGMSKGTLHLNGHHLGRYWQIGPQEDYKIPVSWLHDENELLLFDEEGRTPERVRFLYDNLSQYPWVVVK</sequence>
<dbReference type="PRINTS" id="PR00742">
    <property type="entry name" value="GLHYDRLASE35"/>
</dbReference>
<feature type="domain" description="Beta-galactosidase galactose-binding" evidence="8">
    <location>
        <begin position="1294"/>
        <end position="1355"/>
    </location>
</feature>
<evidence type="ECO:0000259" key="6">
    <source>
        <dbReference type="Pfam" id="PF14587"/>
    </source>
</evidence>
<evidence type="ECO:0000256" key="1">
    <source>
        <dbReference type="ARBA" id="ARBA00009809"/>
    </source>
</evidence>
<dbReference type="GO" id="GO:0005975">
    <property type="term" value="P:carbohydrate metabolic process"/>
    <property type="evidence" value="ECO:0007669"/>
    <property type="project" value="InterPro"/>
</dbReference>
<evidence type="ECO:0000256" key="3">
    <source>
        <dbReference type="ARBA" id="ARBA00023295"/>
    </source>
</evidence>
<feature type="domain" description="Glycoside hydrolase 35 catalytic" evidence="5">
    <location>
        <begin position="425"/>
        <end position="732"/>
    </location>
</feature>
<dbReference type="InterPro" id="IPR048913">
    <property type="entry name" value="BetaGal_gal-bd"/>
</dbReference>
<evidence type="ECO:0000256" key="4">
    <source>
        <dbReference type="SAM" id="MobiDB-lite"/>
    </source>
</evidence>
<keyword evidence="2" id="KW-0378">Hydrolase</keyword>